<dbReference type="PANTHER" id="PTHR44846:SF1">
    <property type="entry name" value="MANNOSYL-D-GLYCERATE TRANSPORT_METABOLISM SYSTEM REPRESSOR MNGR-RELATED"/>
    <property type="match status" value="1"/>
</dbReference>
<dbReference type="GO" id="GO:0003677">
    <property type="term" value="F:DNA binding"/>
    <property type="evidence" value="ECO:0007669"/>
    <property type="project" value="UniProtKB-KW"/>
</dbReference>
<reference evidence="5" key="1">
    <citation type="submission" date="2018-01" db="EMBL/GenBank/DDBJ databases">
        <title>Genome sequnecing of Lactobacillus formosensis KACC 18721.</title>
        <authorList>
            <person name="Kim S.-J."/>
            <person name="Heo J."/>
        </authorList>
    </citation>
    <scope>NUCLEOTIDE SEQUENCE</scope>
    <source>
        <strain evidence="5">KACC 18721</strain>
    </source>
</reference>
<dbReference type="SUPFAM" id="SSF64288">
    <property type="entry name" value="Chorismate lyase-like"/>
    <property type="match status" value="1"/>
</dbReference>
<evidence type="ECO:0000313" key="5">
    <source>
        <dbReference type="EMBL" id="POH37523.1"/>
    </source>
</evidence>
<dbReference type="SUPFAM" id="SSF46785">
    <property type="entry name" value="Winged helix' DNA-binding domain"/>
    <property type="match status" value="1"/>
</dbReference>
<proteinExistence type="predicted"/>
<keyword evidence="1" id="KW-0805">Transcription regulation</keyword>
<sequence length="237" mass="27742">MKINLQEQLIDTLTNYIQTLPSNTRLPSERQLADKYEVSRNTIRCALMNMEVTGLIRRIHGKGTFVNRVNLNSDLGSNFQFGEQMRQLGKVPRTEVISFEKRDVNAYFAQSMNLKLGEEVIKVERLRLADEQPMMLERSFLPLKIFPTLTKEMLQEKTMYSVFQERFDEKISYADEYFLASVISHVDSELMGIMEGTPCLNLKRTTYDQHQRVIEFTLSVARCDEFAYHIRHKLIDK</sequence>
<dbReference type="InterPro" id="IPR011663">
    <property type="entry name" value="UTRA"/>
</dbReference>
<dbReference type="GO" id="GO:0045892">
    <property type="term" value="P:negative regulation of DNA-templated transcription"/>
    <property type="evidence" value="ECO:0007669"/>
    <property type="project" value="TreeGrafter"/>
</dbReference>
<dbReference type="Pfam" id="PF07702">
    <property type="entry name" value="UTRA"/>
    <property type="match status" value="1"/>
</dbReference>
<protein>
    <submittedName>
        <fullName evidence="5">GntR family transcriptional regulator</fullName>
    </submittedName>
</protein>
<dbReference type="InterPro" id="IPR000524">
    <property type="entry name" value="Tscrpt_reg_HTH_GntR"/>
</dbReference>
<dbReference type="PROSITE" id="PS50949">
    <property type="entry name" value="HTH_GNTR"/>
    <property type="match status" value="1"/>
</dbReference>
<dbReference type="EMBL" id="PPWZ01000013">
    <property type="protein sequence ID" value="POH37523.1"/>
    <property type="molecule type" value="Genomic_DNA"/>
</dbReference>
<accession>A0A2P4R8G1</accession>
<evidence type="ECO:0000256" key="3">
    <source>
        <dbReference type="ARBA" id="ARBA00023163"/>
    </source>
</evidence>
<dbReference type="PRINTS" id="PR00035">
    <property type="entry name" value="HTHGNTR"/>
</dbReference>
<dbReference type="InterPro" id="IPR050679">
    <property type="entry name" value="Bact_HTH_transcr_reg"/>
</dbReference>
<evidence type="ECO:0000256" key="1">
    <source>
        <dbReference type="ARBA" id="ARBA00023015"/>
    </source>
</evidence>
<dbReference type="InterPro" id="IPR036388">
    <property type="entry name" value="WH-like_DNA-bd_sf"/>
</dbReference>
<dbReference type="AlphaFoldDB" id="A0A2P4R8G1"/>
<dbReference type="Pfam" id="PF00392">
    <property type="entry name" value="GntR"/>
    <property type="match status" value="1"/>
</dbReference>
<feature type="domain" description="HTH gntR-type" evidence="4">
    <location>
        <begin position="3"/>
        <end position="69"/>
    </location>
</feature>
<comment type="caution">
    <text evidence="5">The sequence shown here is derived from an EMBL/GenBank/DDBJ whole genome shotgun (WGS) entry which is preliminary data.</text>
</comment>
<dbReference type="PANTHER" id="PTHR44846">
    <property type="entry name" value="MANNOSYL-D-GLYCERATE TRANSPORT/METABOLISM SYSTEM REPRESSOR MNGR-RELATED"/>
    <property type="match status" value="1"/>
</dbReference>
<gene>
    <name evidence="5" type="ORF">C2R26_02510</name>
</gene>
<evidence type="ECO:0000259" key="4">
    <source>
        <dbReference type="PROSITE" id="PS50949"/>
    </source>
</evidence>
<evidence type="ECO:0000256" key="2">
    <source>
        <dbReference type="ARBA" id="ARBA00023125"/>
    </source>
</evidence>
<keyword evidence="2" id="KW-0238">DNA-binding</keyword>
<keyword evidence="3" id="KW-0804">Transcription</keyword>
<dbReference type="Gene3D" id="3.40.1410.10">
    <property type="entry name" value="Chorismate lyase-like"/>
    <property type="match status" value="1"/>
</dbReference>
<name>A0A2P4R8G1_9LACO</name>
<organism evidence="5">
    <name type="scientific">Companilactobacillus formosensis</name>
    <dbReference type="NCBI Taxonomy" id="1617889"/>
    <lineage>
        <taxon>Bacteria</taxon>
        <taxon>Bacillati</taxon>
        <taxon>Bacillota</taxon>
        <taxon>Bacilli</taxon>
        <taxon>Lactobacillales</taxon>
        <taxon>Lactobacillaceae</taxon>
        <taxon>Companilactobacillus</taxon>
    </lineage>
</organism>
<dbReference type="InterPro" id="IPR036390">
    <property type="entry name" value="WH_DNA-bd_sf"/>
</dbReference>
<dbReference type="SMART" id="SM00345">
    <property type="entry name" value="HTH_GNTR"/>
    <property type="match status" value="1"/>
</dbReference>
<dbReference type="CDD" id="cd07377">
    <property type="entry name" value="WHTH_GntR"/>
    <property type="match status" value="1"/>
</dbReference>
<dbReference type="Gene3D" id="1.10.10.10">
    <property type="entry name" value="Winged helix-like DNA-binding domain superfamily/Winged helix DNA-binding domain"/>
    <property type="match status" value="1"/>
</dbReference>
<dbReference type="SMART" id="SM00866">
    <property type="entry name" value="UTRA"/>
    <property type="match status" value="1"/>
</dbReference>
<dbReference type="GO" id="GO:0003700">
    <property type="term" value="F:DNA-binding transcription factor activity"/>
    <property type="evidence" value="ECO:0007669"/>
    <property type="project" value="InterPro"/>
</dbReference>
<dbReference type="InterPro" id="IPR028978">
    <property type="entry name" value="Chorismate_lyase_/UTRA_dom_sf"/>
</dbReference>